<keyword evidence="10" id="KW-1185">Reference proteome</keyword>
<feature type="transmembrane region" description="Helical" evidence="7">
    <location>
        <begin position="132"/>
        <end position="153"/>
    </location>
</feature>
<feature type="transmembrane region" description="Helical" evidence="7">
    <location>
        <begin position="173"/>
        <end position="196"/>
    </location>
</feature>
<dbReference type="InterPro" id="IPR039859">
    <property type="entry name" value="PFA4/ZDH16/20/ERF2-like"/>
</dbReference>
<evidence type="ECO:0000256" key="7">
    <source>
        <dbReference type="RuleBase" id="RU079119"/>
    </source>
</evidence>
<comment type="similarity">
    <text evidence="7">Belongs to the DHHC palmitoyltransferase family.</text>
</comment>
<evidence type="ECO:0000313" key="9">
    <source>
        <dbReference type="EMBL" id="CAD8052352.1"/>
    </source>
</evidence>
<name>A0A8S1KHN1_9CILI</name>
<dbReference type="EC" id="2.3.1.225" evidence="7"/>
<evidence type="ECO:0000259" key="8">
    <source>
        <dbReference type="Pfam" id="PF01529"/>
    </source>
</evidence>
<feature type="domain" description="Palmitoyltransferase DHHC" evidence="8">
    <location>
        <begin position="85"/>
        <end position="212"/>
    </location>
</feature>
<proteinExistence type="inferred from homology"/>
<feature type="transmembrane region" description="Helical" evidence="7">
    <location>
        <begin position="14"/>
        <end position="34"/>
    </location>
</feature>
<dbReference type="InterPro" id="IPR001594">
    <property type="entry name" value="Palmitoyltrfase_DHHC"/>
</dbReference>
<dbReference type="PROSITE" id="PS50216">
    <property type="entry name" value="DHHC"/>
    <property type="match status" value="1"/>
</dbReference>
<evidence type="ECO:0000256" key="1">
    <source>
        <dbReference type="ARBA" id="ARBA00004141"/>
    </source>
</evidence>
<gene>
    <name evidence="9" type="ORF">PSON_ATCC_30995.1.T0060411</name>
</gene>
<evidence type="ECO:0000256" key="3">
    <source>
        <dbReference type="ARBA" id="ARBA00022692"/>
    </source>
</evidence>
<dbReference type="PANTHER" id="PTHR12246">
    <property type="entry name" value="PALMITOYLTRANSFERASE ZDHHC16"/>
    <property type="match status" value="1"/>
</dbReference>
<sequence length="284" mass="34076">MFYDFMPQVLKKQFPLILAFLILLIYLTFVYFVFVQISKKTLIEWVIFYMGTFSVYMIFWSLYKASTIEPGFIPKNTMVEHDETQPQNYCLSCRIRRPERSHHCSKCQRCILNMDHHCIWTSNCIGLYNRKYFILILFWGSLGMFLASIFGLINLSALWNKIWEYDSLDFNKVWAGFIFFIVFSQFFNSFGLYYFFWINFKLIIINIGTLDQLILEIEAQSKRKYSRNDLTVYDLGFWYNFQFYFGKNPFLWLIPVGIPLGDGYHWDKKVSSREMSGKDLNIME</sequence>
<keyword evidence="4 7" id="KW-1133">Transmembrane helix</keyword>
<dbReference type="Pfam" id="PF01529">
    <property type="entry name" value="DHHC"/>
    <property type="match status" value="1"/>
</dbReference>
<dbReference type="AlphaFoldDB" id="A0A8S1KHN1"/>
<dbReference type="GO" id="GO:0016020">
    <property type="term" value="C:membrane"/>
    <property type="evidence" value="ECO:0007669"/>
    <property type="project" value="UniProtKB-SubCell"/>
</dbReference>
<dbReference type="GO" id="GO:0019706">
    <property type="term" value="F:protein-cysteine S-palmitoyltransferase activity"/>
    <property type="evidence" value="ECO:0007669"/>
    <property type="project" value="UniProtKB-EC"/>
</dbReference>
<comment type="domain">
    <text evidence="7">The DHHC domain is required for palmitoyltransferase activity.</text>
</comment>
<keyword evidence="2 7" id="KW-0808">Transferase</keyword>
<keyword evidence="3 7" id="KW-0812">Transmembrane</keyword>
<comment type="catalytic activity">
    <reaction evidence="7">
        <text>L-cysteinyl-[protein] + hexadecanoyl-CoA = S-hexadecanoyl-L-cysteinyl-[protein] + CoA</text>
        <dbReference type="Rhea" id="RHEA:36683"/>
        <dbReference type="Rhea" id="RHEA-COMP:10131"/>
        <dbReference type="Rhea" id="RHEA-COMP:11032"/>
        <dbReference type="ChEBI" id="CHEBI:29950"/>
        <dbReference type="ChEBI" id="CHEBI:57287"/>
        <dbReference type="ChEBI" id="CHEBI:57379"/>
        <dbReference type="ChEBI" id="CHEBI:74151"/>
        <dbReference type="EC" id="2.3.1.225"/>
    </reaction>
</comment>
<dbReference type="EMBL" id="CAJJDN010000006">
    <property type="protein sequence ID" value="CAD8052352.1"/>
    <property type="molecule type" value="Genomic_DNA"/>
</dbReference>
<evidence type="ECO:0000313" key="10">
    <source>
        <dbReference type="Proteomes" id="UP000692954"/>
    </source>
</evidence>
<evidence type="ECO:0000256" key="4">
    <source>
        <dbReference type="ARBA" id="ARBA00022989"/>
    </source>
</evidence>
<dbReference type="Proteomes" id="UP000692954">
    <property type="component" value="Unassembled WGS sequence"/>
</dbReference>
<evidence type="ECO:0000256" key="2">
    <source>
        <dbReference type="ARBA" id="ARBA00022679"/>
    </source>
</evidence>
<evidence type="ECO:0000256" key="6">
    <source>
        <dbReference type="ARBA" id="ARBA00023315"/>
    </source>
</evidence>
<evidence type="ECO:0000256" key="5">
    <source>
        <dbReference type="ARBA" id="ARBA00023136"/>
    </source>
</evidence>
<keyword evidence="5 7" id="KW-0472">Membrane</keyword>
<dbReference type="OrthoDB" id="9909019at2759"/>
<comment type="subcellular location">
    <subcellularLocation>
        <location evidence="1">Membrane</location>
        <topology evidence="1">Multi-pass membrane protein</topology>
    </subcellularLocation>
</comment>
<keyword evidence="6 7" id="KW-0012">Acyltransferase</keyword>
<protein>
    <recommendedName>
        <fullName evidence="7">Palmitoyltransferase</fullName>
        <ecNumber evidence="7">2.3.1.225</ecNumber>
    </recommendedName>
</protein>
<accession>A0A8S1KHN1</accession>
<feature type="transmembrane region" description="Helical" evidence="7">
    <location>
        <begin position="46"/>
        <end position="63"/>
    </location>
</feature>
<comment type="caution">
    <text evidence="9">The sequence shown here is derived from an EMBL/GenBank/DDBJ whole genome shotgun (WGS) entry which is preliminary data.</text>
</comment>
<reference evidence="9" key="1">
    <citation type="submission" date="2021-01" db="EMBL/GenBank/DDBJ databases">
        <authorList>
            <consortium name="Genoscope - CEA"/>
            <person name="William W."/>
        </authorList>
    </citation>
    <scope>NUCLEOTIDE SEQUENCE</scope>
</reference>
<organism evidence="9 10">
    <name type="scientific">Paramecium sonneborni</name>
    <dbReference type="NCBI Taxonomy" id="65129"/>
    <lineage>
        <taxon>Eukaryota</taxon>
        <taxon>Sar</taxon>
        <taxon>Alveolata</taxon>
        <taxon>Ciliophora</taxon>
        <taxon>Intramacronucleata</taxon>
        <taxon>Oligohymenophorea</taxon>
        <taxon>Peniculida</taxon>
        <taxon>Parameciidae</taxon>
        <taxon>Paramecium</taxon>
    </lineage>
</organism>